<keyword evidence="2" id="KW-1185">Reference proteome</keyword>
<dbReference type="Gene3D" id="3.90.1720.10">
    <property type="entry name" value="endopeptidase domain like (from Nostoc punctiforme)"/>
    <property type="match status" value="1"/>
</dbReference>
<proteinExistence type="predicted"/>
<comment type="caution">
    <text evidence="1">The sequence shown here is derived from an EMBL/GenBank/DDBJ whole genome shotgun (WGS) entry which is preliminary data.</text>
</comment>
<sequence length="346" mass="36810">MVDMELVPGDVLLLDPEWIEDKESNEVRQDCISLLICKLDNSPVSHAALYYRYDEKTRRHIMAEENLGGLVESPLPAPSESPRTVHIRRCNVKGCDMPAVLAAAATYLNNKEPYSLAGLICAGFLLLTKRYVDDPAYIKTVESCLRNVCELLLLCYPGKNPMTCAQFVACCYDAAGVELVPDAPESRAGGADAAAGVCLADLAATALRAPGAAAPVWTGASGSLSATDSKGLEDEFERFCCTLLRLMEEWDGRKKSPCASCPGDAAAEVTAEAADEALLPESFVNAASAFACIALHGVPESGAAMSAMTADASADDLKKLRYAFVSPGDLFRSAKLSDAGYIPPKK</sequence>
<reference evidence="1 2" key="1">
    <citation type="submission" date="2019-09" db="EMBL/GenBank/DDBJ databases">
        <title>In-depth cultivation of the pig gut microbiome towards novel bacterial diversity and tailored functional studies.</title>
        <authorList>
            <person name="Wylensek D."/>
            <person name="Hitch T.C.A."/>
            <person name="Clavel T."/>
        </authorList>
    </citation>
    <scope>NUCLEOTIDE SEQUENCE [LARGE SCALE GENOMIC DNA]</scope>
    <source>
        <strain evidence="1 2">PG-178-WT-4</strain>
    </source>
</reference>
<dbReference type="SUPFAM" id="SSF54001">
    <property type="entry name" value="Cysteine proteinases"/>
    <property type="match status" value="1"/>
</dbReference>
<gene>
    <name evidence="1" type="ORF">FYJ44_08225</name>
</gene>
<organism evidence="1 2">
    <name type="scientific">Desulfovibrio porci</name>
    <dbReference type="NCBI Taxonomy" id="2605782"/>
    <lineage>
        <taxon>Bacteria</taxon>
        <taxon>Pseudomonadati</taxon>
        <taxon>Thermodesulfobacteriota</taxon>
        <taxon>Desulfovibrionia</taxon>
        <taxon>Desulfovibrionales</taxon>
        <taxon>Desulfovibrionaceae</taxon>
        <taxon>Desulfovibrio</taxon>
    </lineage>
</organism>
<protein>
    <submittedName>
        <fullName evidence="1">Uncharacterized protein</fullName>
    </submittedName>
</protein>
<dbReference type="RefSeq" id="WP_154511046.1">
    <property type="nucleotide sequence ID" value="NZ_VUMH01000007.1"/>
</dbReference>
<dbReference type="EMBL" id="VUMH01000007">
    <property type="protein sequence ID" value="MSS28026.1"/>
    <property type="molecule type" value="Genomic_DNA"/>
</dbReference>
<evidence type="ECO:0000313" key="2">
    <source>
        <dbReference type="Proteomes" id="UP000477488"/>
    </source>
</evidence>
<dbReference type="Proteomes" id="UP000477488">
    <property type="component" value="Unassembled WGS sequence"/>
</dbReference>
<evidence type="ECO:0000313" key="1">
    <source>
        <dbReference type="EMBL" id="MSS28026.1"/>
    </source>
</evidence>
<accession>A0A6L5XLI7</accession>
<dbReference type="AlphaFoldDB" id="A0A6L5XLI7"/>
<dbReference type="InterPro" id="IPR038765">
    <property type="entry name" value="Papain-like_cys_pep_sf"/>
</dbReference>
<name>A0A6L5XLI7_9BACT</name>